<feature type="transmembrane region" description="Helical" evidence="7">
    <location>
        <begin position="333"/>
        <end position="350"/>
    </location>
</feature>
<evidence type="ECO:0000313" key="14">
    <source>
        <dbReference type="EMBL" id="CAB4780040.1"/>
    </source>
</evidence>
<protein>
    <submittedName>
        <fullName evidence="15">Unannotated protein</fullName>
    </submittedName>
</protein>
<feature type="transmembrane region" description="Helical" evidence="7">
    <location>
        <begin position="199"/>
        <end position="219"/>
    </location>
</feature>
<reference evidence="15" key="1">
    <citation type="submission" date="2020-05" db="EMBL/GenBank/DDBJ databases">
        <authorList>
            <person name="Chiriac C."/>
            <person name="Salcher M."/>
            <person name="Ghai R."/>
            <person name="Kavagutti S V."/>
        </authorList>
    </citation>
    <scope>NUCLEOTIDE SEQUENCE</scope>
</reference>
<dbReference type="PANTHER" id="PTHR42718">
    <property type="entry name" value="MAJOR FACILITATOR SUPERFAMILY MULTIDRUG TRANSPORTER MFSC"/>
    <property type="match status" value="1"/>
</dbReference>
<dbReference type="EMBL" id="CAFAAM010000171">
    <property type="protein sequence ID" value="CAB4811708.1"/>
    <property type="molecule type" value="Genomic_DNA"/>
</dbReference>
<feature type="transmembrane region" description="Helical" evidence="7">
    <location>
        <begin position="110"/>
        <end position="129"/>
    </location>
</feature>
<dbReference type="InterPro" id="IPR036259">
    <property type="entry name" value="MFS_trans_sf"/>
</dbReference>
<dbReference type="PRINTS" id="PR01036">
    <property type="entry name" value="TCRTETB"/>
</dbReference>
<feature type="transmembrane region" description="Helical" evidence="7">
    <location>
        <begin position="51"/>
        <end position="70"/>
    </location>
</feature>
<sequence length="520" mass="54376">MNSETIYRRRWWILVVLALSVFLVVVDNTIVNVALPTLSRDLNASTTDLQWIVDAYSLVFAGLLLAAGGLGDRIGRKGTMQAGLVIFAATSVVAAFSTSSGQLIASRAAMGIGAALVFPATLAILTNVFTDPTERAKAIGAWSAVSGMAVAFGPVTGGILLEHFWWGSIFLVNVPIVAIALLAGWFLVPTSRDPDSGAFDWVGTVVSILGVGLLVYTVIEGPHAGWNSVATIGGFIGAAVLLAAFVVYELRREHPLLDVRVFRIARFSAAAGSIAIAFFTLFGFIFIVTQYFQFVRGYSTLSAGLHTLPFAIFAAITAPNAARLALRFGPRRVVGTGLLTMMIGFIIIGFCDADTAYFGPVVISMAFIATGLSLVTSPSTAAVMSSLPKEKAGAGAAVNDTTREIGGTLGVAVVGSVFASIYAPKIGEFLAKFPQVPAEAVTAAKASMAAAIVVASQAPAEVKELFRTSASDAFMQGMHLGCFVCAGVALCGSIAAFVFLPDLESEEAPHPGEWSDLEQS</sequence>
<feature type="transmembrane region" description="Helical" evidence="7">
    <location>
        <begin position="141"/>
        <end position="160"/>
    </location>
</feature>
<evidence type="ECO:0000313" key="10">
    <source>
        <dbReference type="EMBL" id="CAB4371328.1"/>
    </source>
</evidence>
<feature type="transmembrane region" description="Helical" evidence="7">
    <location>
        <begin position="298"/>
        <end position="321"/>
    </location>
</feature>
<dbReference type="InterPro" id="IPR011701">
    <property type="entry name" value="MFS"/>
</dbReference>
<keyword evidence="5 7" id="KW-1133">Transmembrane helix</keyword>
<dbReference type="PANTHER" id="PTHR42718:SF42">
    <property type="entry name" value="EXPORT PROTEIN"/>
    <property type="match status" value="1"/>
</dbReference>
<dbReference type="GO" id="GO:0005886">
    <property type="term" value="C:plasma membrane"/>
    <property type="evidence" value="ECO:0007669"/>
    <property type="project" value="UniProtKB-SubCell"/>
</dbReference>
<evidence type="ECO:0000256" key="6">
    <source>
        <dbReference type="ARBA" id="ARBA00023136"/>
    </source>
</evidence>
<dbReference type="EMBL" id="CAEZTY010000002">
    <property type="protein sequence ID" value="CAB4575319.1"/>
    <property type="molecule type" value="Genomic_DNA"/>
</dbReference>
<dbReference type="SUPFAM" id="SSF103473">
    <property type="entry name" value="MFS general substrate transporter"/>
    <property type="match status" value="2"/>
</dbReference>
<evidence type="ECO:0000259" key="8">
    <source>
        <dbReference type="PROSITE" id="PS50850"/>
    </source>
</evidence>
<feature type="domain" description="Major facilitator superfamily (MFS) profile" evidence="8">
    <location>
        <begin position="13"/>
        <end position="504"/>
    </location>
</feature>
<dbReference type="Gene3D" id="1.20.1250.20">
    <property type="entry name" value="MFS general substrate transporter like domains"/>
    <property type="match status" value="1"/>
</dbReference>
<dbReference type="CDD" id="cd17321">
    <property type="entry name" value="MFS_MMR_MDR_like"/>
    <property type="match status" value="1"/>
</dbReference>
<name>A0A6J6YXN3_9ZZZZ</name>
<accession>A0A6J6YXN3</accession>
<dbReference type="GO" id="GO:0022857">
    <property type="term" value="F:transmembrane transporter activity"/>
    <property type="evidence" value="ECO:0007669"/>
    <property type="project" value="InterPro"/>
</dbReference>
<evidence type="ECO:0000256" key="2">
    <source>
        <dbReference type="ARBA" id="ARBA00022448"/>
    </source>
</evidence>
<feature type="transmembrane region" description="Helical" evidence="7">
    <location>
        <begin position="480"/>
        <end position="500"/>
    </location>
</feature>
<evidence type="ECO:0000256" key="5">
    <source>
        <dbReference type="ARBA" id="ARBA00022989"/>
    </source>
</evidence>
<evidence type="ECO:0000256" key="3">
    <source>
        <dbReference type="ARBA" id="ARBA00022475"/>
    </source>
</evidence>
<dbReference type="AlphaFoldDB" id="A0A6J6YXN3"/>
<evidence type="ECO:0000256" key="4">
    <source>
        <dbReference type="ARBA" id="ARBA00022692"/>
    </source>
</evidence>
<evidence type="ECO:0000313" key="9">
    <source>
        <dbReference type="EMBL" id="CAB4332840.1"/>
    </source>
</evidence>
<evidence type="ECO:0000313" key="13">
    <source>
        <dbReference type="EMBL" id="CAB4696646.1"/>
    </source>
</evidence>
<evidence type="ECO:0000313" key="15">
    <source>
        <dbReference type="EMBL" id="CAB4811708.1"/>
    </source>
</evidence>
<dbReference type="EMBL" id="CAFBRD010000004">
    <property type="protein sequence ID" value="CAB5073411.1"/>
    <property type="molecule type" value="Genomic_DNA"/>
</dbReference>
<evidence type="ECO:0000313" key="12">
    <source>
        <dbReference type="EMBL" id="CAB4617599.1"/>
    </source>
</evidence>
<keyword evidence="6 7" id="KW-0472">Membrane</keyword>
<feature type="transmembrane region" description="Helical" evidence="7">
    <location>
        <begin position="269"/>
        <end position="292"/>
    </location>
</feature>
<dbReference type="EMBL" id="CAFAAD010000001">
    <property type="protein sequence ID" value="CAB4780040.1"/>
    <property type="molecule type" value="Genomic_DNA"/>
</dbReference>
<evidence type="ECO:0000256" key="7">
    <source>
        <dbReference type="SAM" id="Phobius"/>
    </source>
</evidence>
<dbReference type="EMBL" id="CAEZXY010000006">
    <property type="protein sequence ID" value="CAB4696646.1"/>
    <property type="molecule type" value="Genomic_DNA"/>
</dbReference>
<feature type="transmembrane region" description="Helical" evidence="7">
    <location>
        <begin position="166"/>
        <end position="187"/>
    </location>
</feature>
<dbReference type="PROSITE" id="PS50850">
    <property type="entry name" value="MFS"/>
    <property type="match status" value="1"/>
</dbReference>
<dbReference type="EMBL" id="CAESAL010000007">
    <property type="protein sequence ID" value="CAB4332840.1"/>
    <property type="molecule type" value="Genomic_DNA"/>
</dbReference>
<dbReference type="EMBL" id="CAFBNJ010000008">
    <property type="protein sequence ID" value="CAB4942114.1"/>
    <property type="molecule type" value="Genomic_DNA"/>
</dbReference>
<dbReference type="Gene3D" id="1.20.1720.10">
    <property type="entry name" value="Multidrug resistance protein D"/>
    <property type="match status" value="1"/>
</dbReference>
<feature type="transmembrane region" description="Helical" evidence="7">
    <location>
        <begin position="356"/>
        <end position="375"/>
    </location>
</feature>
<dbReference type="NCBIfam" id="TIGR00711">
    <property type="entry name" value="efflux_EmrB"/>
    <property type="match status" value="1"/>
</dbReference>
<dbReference type="InterPro" id="IPR020846">
    <property type="entry name" value="MFS_dom"/>
</dbReference>
<evidence type="ECO:0000313" key="17">
    <source>
        <dbReference type="EMBL" id="CAB5073411.1"/>
    </source>
</evidence>
<evidence type="ECO:0000256" key="1">
    <source>
        <dbReference type="ARBA" id="ARBA00004651"/>
    </source>
</evidence>
<keyword evidence="3" id="KW-1003">Cell membrane</keyword>
<feature type="transmembrane region" description="Helical" evidence="7">
    <location>
        <begin position="82"/>
        <end position="104"/>
    </location>
</feature>
<proteinExistence type="predicted"/>
<organism evidence="15">
    <name type="scientific">freshwater metagenome</name>
    <dbReference type="NCBI Taxonomy" id="449393"/>
    <lineage>
        <taxon>unclassified sequences</taxon>
        <taxon>metagenomes</taxon>
        <taxon>ecological metagenomes</taxon>
    </lineage>
</organism>
<dbReference type="EMBL" id="CAEZVC010000019">
    <property type="protein sequence ID" value="CAB4617599.1"/>
    <property type="molecule type" value="Genomic_DNA"/>
</dbReference>
<evidence type="ECO:0000313" key="16">
    <source>
        <dbReference type="EMBL" id="CAB4942114.1"/>
    </source>
</evidence>
<comment type="subcellular location">
    <subcellularLocation>
        <location evidence="1">Cell membrane</location>
        <topology evidence="1">Multi-pass membrane protein</topology>
    </subcellularLocation>
</comment>
<dbReference type="Pfam" id="PF07690">
    <property type="entry name" value="MFS_1"/>
    <property type="match status" value="1"/>
</dbReference>
<keyword evidence="4 7" id="KW-0812">Transmembrane</keyword>
<feature type="transmembrane region" description="Helical" evidence="7">
    <location>
        <begin position="12"/>
        <end position="31"/>
    </location>
</feature>
<dbReference type="InterPro" id="IPR004638">
    <property type="entry name" value="EmrB-like"/>
</dbReference>
<dbReference type="EMBL" id="CAEUNJ010000026">
    <property type="protein sequence ID" value="CAB4371328.1"/>
    <property type="molecule type" value="Genomic_DNA"/>
</dbReference>
<keyword evidence="2" id="KW-0813">Transport</keyword>
<evidence type="ECO:0000313" key="11">
    <source>
        <dbReference type="EMBL" id="CAB4575319.1"/>
    </source>
</evidence>
<gene>
    <name evidence="11" type="ORF">UFOPK1762_00127</name>
    <name evidence="12" type="ORF">UFOPK1906_00488</name>
    <name evidence="13" type="ORF">UFOPK2624_00290</name>
    <name evidence="14" type="ORF">UFOPK2969_00014</name>
    <name evidence="15" type="ORF">UFOPK3010_01190</name>
    <name evidence="9" type="ORF">UFOPK3331_00341</name>
    <name evidence="16" type="ORF">UFOPK3785_00269</name>
    <name evidence="10" type="ORF">UFOPK4201_00756</name>
    <name evidence="17" type="ORF">UFOPK4371_00166</name>
</gene>
<feature type="transmembrane region" description="Helical" evidence="7">
    <location>
        <begin position="225"/>
        <end position="248"/>
    </location>
</feature>